<dbReference type="GeneID" id="27111797"/>
<dbReference type="GO" id="GO:0005739">
    <property type="term" value="C:mitochondrion"/>
    <property type="evidence" value="ECO:0007669"/>
    <property type="project" value="TreeGrafter"/>
</dbReference>
<dbReference type="CDD" id="cd01665">
    <property type="entry name" value="Cyt_c_Oxidase_III"/>
    <property type="match status" value="1"/>
</dbReference>
<evidence type="ECO:0000256" key="9">
    <source>
        <dbReference type="RuleBase" id="RU003375"/>
    </source>
</evidence>
<accession>A0A140E9Z4</accession>
<dbReference type="CTD" id="4514"/>
<dbReference type="PROSITE" id="PS50253">
    <property type="entry name" value="COX3"/>
    <property type="match status" value="1"/>
</dbReference>
<evidence type="ECO:0000256" key="4">
    <source>
        <dbReference type="ARBA" id="ARBA00015944"/>
    </source>
</evidence>
<reference evidence="12" key="1">
    <citation type="submission" date="2015-11" db="EMBL/GenBank/DDBJ databases">
        <title>Danio albolineatus mitochondria sequence.</title>
        <authorList>
            <person name="Bao L."/>
            <person name="Chu Y."/>
            <person name="Chen D."/>
            <person name="Chen L."/>
        </authorList>
    </citation>
    <scope>NUCLEOTIDE SEQUENCE</scope>
    <source>
        <tissue evidence="12">Dorsal muscle</tissue>
    </source>
</reference>
<feature type="transmembrane region" description="Helical" evidence="10">
    <location>
        <begin position="159"/>
        <end position="179"/>
    </location>
</feature>
<geneLocation type="mitochondrion" evidence="12"/>
<dbReference type="GO" id="GO:0016020">
    <property type="term" value="C:membrane"/>
    <property type="evidence" value="ECO:0007669"/>
    <property type="project" value="UniProtKB-SubCell"/>
</dbReference>
<sequence length="261" mass="29035">MAHQAHAYVMVHPSRCPVTRVVVAMLLTSGVALCFLLDSLTVTIVGMILLTLAMILCWPDIVPEGSFHVLHSPAVLKGLRYDMILFIASELFFFSGLLWEFYCSCFAPSRVLRCCRPRNGVTTLEPIEVALVITAVYFSSGVVVAWGHHSMMDGERKQAIQCLTLSILLGLYFTALLAMEYDEALFTIGDGTYGSTFFVATGFDGLHVIVGSSFQATCHLRQVMFQFACVHLFGFDAAVWYSHLLEVVWTFLYVPMDWCGS</sequence>
<gene>
    <name evidence="12" type="primary">COX3</name>
</gene>
<feature type="domain" description="Heme-copper oxidase subunit III family profile" evidence="11">
    <location>
        <begin position="4"/>
        <end position="261"/>
    </location>
</feature>
<dbReference type="InterPro" id="IPR024791">
    <property type="entry name" value="Cyt_c/ubiquinol_Oxase_su3"/>
</dbReference>
<keyword evidence="7 10" id="KW-1133">Transmembrane helix</keyword>
<evidence type="ECO:0000256" key="10">
    <source>
        <dbReference type="SAM" id="Phobius"/>
    </source>
</evidence>
<keyword evidence="6" id="KW-1278">Translocase</keyword>
<evidence type="ECO:0000256" key="5">
    <source>
        <dbReference type="ARBA" id="ARBA00022692"/>
    </source>
</evidence>
<evidence type="ECO:0000313" key="12">
    <source>
        <dbReference type="EMBL" id="AMK97357.1"/>
    </source>
</evidence>
<dbReference type="PANTHER" id="PTHR11403:SF7">
    <property type="entry name" value="CYTOCHROME C OXIDASE SUBUNIT 3"/>
    <property type="match status" value="1"/>
</dbReference>
<dbReference type="AlphaFoldDB" id="A0A140E9Z4"/>
<dbReference type="Pfam" id="PF00510">
    <property type="entry name" value="COX3"/>
    <property type="match status" value="1"/>
</dbReference>
<dbReference type="InterPro" id="IPR013833">
    <property type="entry name" value="Cyt_c_oxidase_su3_a-hlx"/>
</dbReference>
<feature type="transmembrane region" description="Helical" evidence="10">
    <location>
        <begin position="21"/>
        <end position="38"/>
    </location>
</feature>
<dbReference type="RefSeq" id="YP_009241346.1">
    <property type="nucleotide sequence ID" value="NC_029771.1"/>
</dbReference>
<feature type="transmembrane region" description="Helical" evidence="10">
    <location>
        <begin position="83"/>
        <end position="102"/>
    </location>
</feature>
<evidence type="ECO:0000256" key="7">
    <source>
        <dbReference type="ARBA" id="ARBA00022989"/>
    </source>
</evidence>
<comment type="subunit">
    <text evidence="3">Component of the cytochrome c oxidase (complex IV, CIV), a multisubunit enzyme composed of 14 subunits. The complex is composed of a catalytic core of 3 subunits MT-CO1, MT-CO2 and MT-CO3, encoded in the mitochondrial DNA, and 11 supernumerary subunits COX4I, COX5A, COX5B, COX6A, COX6B, COX6C, COX7A, COX7B, COX7C, COX8 and NDUFA4, which are encoded in the nuclear genome. The complex exists as a monomer or a dimer and forms supercomplexes (SCs) in the inner mitochondrial membrane with NADH-ubiquinone oxidoreductase (complex I, CI) and ubiquinol-cytochrome c oxidoreductase (cytochrome b-c1 complex, complex III, CIII), resulting in different assemblies (supercomplex SCI(1)III(2)IV(1) and megacomplex MCI(2)III(2)IV(2)).</text>
</comment>
<dbReference type="Gene3D" id="1.20.120.80">
    <property type="entry name" value="Cytochrome c oxidase, subunit III, four-helix bundle"/>
    <property type="match status" value="1"/>
</dbReference>
<dbReference type="Gene3D" id="1.10.287.70">
    <property type="match status" value="1"/>
</dbReference>
<dbReference type="EMBL" id="KU168370">
    <property type="protein sequence ID" value="AMK97357.1"/>
    <property type="molecule type" value="Genomic_DNA"/>
</dbReference>
<name>A0A140E9Z4_9TELE</name>
<keyword evidence="5 9" id="KW-0812">Transmembrane</keyword>
<evidence type="ECO:0000256" key="1">
    <source>
        <dbReference type="ARBA" id="ARBA00004141"/>
    </source>
</evidence>
<dbReference type="InterPro" id="IPR035973">
    <property type="entry name" value="Cyt_c_oxidase_su3-like_sf"/>
</dbReference>
<dbReference type="PANTHER" id="PTHR11403">
    <property type="entry name" value="CYTOCHROME C OXIDASE SUBUNIT III"/>
    <property type="match status" value="1"/>
</dbReference>
<feature type="transmembrane region" description="Helical" evidence="10">
    <location>
        <begin position="223"/>
        <end position="243"/>
    </location>
</feature>
<feature type="transmembrane region" description="Helical" evidence="10">
    <location>
        <begin position="127"/>
        <end position="147"/>
    </location>
</feature>
<dbReference type="GO" id="GO:0004129">
    <property type="term" value="F:cytochrome-c oxidase activity"/>
    <property type="evidence" value="ECO:0007669"/>
    <property type="project" value="InterPro"/>
</dbReference>
<dbReference type="GO" id="GO:0006123">
    <property type="term" value="P:mitochondrial electron transport, cytochrome c to oxygen"/>
    <property type="evidence" value="ECO:0007669"/>
    <property type="project" value="TreeGrafter"/>
</dbReference>
<comment type="subcellular location">
    <subcellularLocation>
        <location evidence="1">Membrane</location>
        <topology evidence="1">Multi-pass membrane protein</topology>
    </subcellularLocation>
</comment>
<comment type="similarity">
    <text evidence="2 9">Belongs to the cytochrome c oxidase subunit 3 family.</text>
</comment>
<comment type="function">
    <text evidence="9">Component of the cytochrome c oxidase, the last enzyme in the mitochondrial electron transport chain which drives oxidative phosphorylation. The respiratory chain contains 3 multisubunit complexes succinate dehydrogenase (complex II, CII), ubiquinol-cytochrome c oxidoreductase (cytochrome b-c1 complex, complex III, CIII) and cytochrome c oxidase (complex IV, CIV), that cooperate to transfer electrons derived from NADH and succinate to molecular oxygen, creating an electrochemical gradient over the inner membrane that drives transmembrane transport and the ATP synthase. Cytochrome c oxidase is the component of the respiratory chain that catalyzes the reduction of oxygen to water. Electrons originating from reduced cytochrome c in the intermembrane space (IMS) are transferred via the dinuclear copper A center (CU(A)) of subunit 2 and heme A of subunit 1 to the active site in subunit 1, a binuclear center (BNC) formed by heme A3 and copper B (CU(B)). The BNC reduces molecular oxygen to 2 water molecules using 4 electrons from cytochrome c in the IMS and 4 protons from the mitochondrial matrix.</text>
</comment>
<evidence type="ECO:0000256" key="8">
    <source>
        <dbReference type="ARBA" id="ARBA00023136"/>
    </source>
</evidence>
<keyword evidence="8 10" id="KW-0472">Membrane</keyword>
<dbReference type="SUPFAM" id="SSF81452">
    <property type="entry name" value="Cytochrome c oxidase subunit III-like"/>
    <property type="match status" value="1"/>
</dbReference>
<evidence type="ECO:0000256" key="3">
    <source>
        <dbReference type="ARBA" id="ARBA00011485"/>
    </source>
</evidence>
<dbReference type="InterPro" id="IPR000298">
    <property type="entry name" value="Cyt_c_oxidase-like_su3"/>
</dbReference>
<evidence type="ECO:0000256" key="6">
    <source>
        <dbReference type="ARBA" id="ARBA00022967"/>
    </source>
</evidence>
<evidence type="ECO:0000256" key="2">
    <source>
        <dbReference type="ARBA" id="ARBA00010581"/>
    </source>
</evidence>
<evidence type="ECO:0000259" key="11">
    <source>
        <dbReference type="PROSITE" id="PS50253"/>
    </source>
</evidence>
<organism evidence="12">
    <name type="scientific">Danio albolineatus</name>
    <name type="common">pearl danio</name>
    <dbReference type="NCBI Taxonomy" id="27699"/>
    <lineage>
        <taxon>Eukaryota</taxon>
        <taxon>Metazoa</taxon>
        <taxon>Chordata</taxon>
        <taxon>Craniata</taxon>
        <taxon>Vertebrata</taxon>
        <taxon>Euteleostomi</taxon>
        <taxon>Actinopterygii</taxon>
        <taxon>Neopterygii</taxon>
        <taxon>Teleostei</taxon>
        <taxon>Ostariophysi</taxon>
        <taxon>Cypriniformes</taxon>
        <taxon>Danionidae</taxon>
        <taxon>Danioninae</taxon>
        <taxon>Danio</taxon>
    </lineage>
</organism>
<dbReference type="InterPro" id="IPR033945">
    <property type="entry name" value="Cyt_c_oxase_su3_dom"/>
</dbReference>
<protein>
    <recommendedName>
        <fullName evidence="4 9">Cytochrome c oxidase subunit 3</fullName>
    </recommendedName>
</protein>
<keyword evidence="9 12" id="KW-0496">Mitochondrion</keyword>
<proteinExistence type="inferred from homology"/>